<dbReference type="eggNOG" id="COG0584">
    <property type="taxonomic scope" value="Bacteria"/>
</dbReference>
<accession>G8QU06</accession>
<gene>
    <name evidence="2" type="ordered locus">SpiGrapes_2492</name>
</gene>
<sequence length="259" mass="29435">MRPFFEKTNKPMLFGHRGYSEIAPENTLPAFSLCVEKGIPGVELDVHLCKTGELVVVHDSNLKRVSGKDVIVEELTFEELRKLDVGSHKGMEYAGEQIPLLSEVFQICGDKLYYDIELKASNTKNIGLEQKTWDTICAYNLEKHCMISSFNPFSILRFNRLTHHALPSAVIYDEGKGVPKVFRHGWGRHIARCSYLKPDKQQVSKETMHKFHEKKGYPICTWTINSKDEAKALLELGVEGIISNNPGDLLNLVKQYKRG</sequence>
<dbReference type="Pfam" id="PF03009">
    <property type="entry name" value="GDPD"/>
    <property type="match status" value="1"/>
</dbReference>
<dbReference type="RefSeq" id="WP_014271093.1">
    <property type="nucleotide sequence ID" value="NC_016633.1"/>
</dbReference>
<dbReference type="SUPFAM" id="SSF51695">
    <property type="entry name" value="PLC-like phosphodiesterases"/>
    <property type="match status" value="1"/>
</dbReference>
<evidence type="ECO:0000313" key="3">
    <source>
        <dbReference type="Proteomes" id="UP000005632"/>
    </source>
</evidence>
<reference evidence="2 3" key="1">
    <citation type="submission" date="2011-11" db="EMBL/GenBank/DDBJ databases">
        <title>Complete sequence of Spirochaeta sp. grapes.</title>
        <authorList>
            <consortium name="US DOE Joint Genome Institute"/>
            <person name="Lucas S."/>
            <person name="Han J."/>
            <person name="Lapidus A."/>
            <person name="Cheng J.-F."/>
            <person name="Goodwin L."/>
            <person name="Pitluck S."/>
            <person name="Peters L."/>
            <person name="Ovchinnikova G."/>
            <person name="Munk A.C."/>
            <person name="Detter J.C."/>
            <person name="Han C."/>
            <person name="Tapia R."/>
            <person name="Land M."/>
            <person name="Hauser L."/>
            <person name="Kyrpides N."/>
            <person name="Ivanova N."/>
            <person name="Pagani I."/>
            <person name="Ritalahtilisa K."/>
            <person name="Loeffler F."/>
            <person name="Woyke T."/>
        </authorList>
    </citation>
    <scope>NUCLEOTIDE SEQUENCE [LARGE SCALE GENOMIC DNA]</scope>
    <source>
        <strain evidence="3">ATCC BAA-1885 / DSM 22778 / Grapes</strain>
    </source>
</reference>
<dbReference type="Proteomes" id="UP000005632">
    <property type="component" value="Chromosome"/>
</dbReference>
<dbReference type="EMBL" id="CP003155">
    <property type="protein sequence ID" value="AEV30253.1"/>
    <property type="molecule type" value="Genomic_DNA"/>
</dbReference>
<dbReference type="KEGG" id="sgp:SpiGrapes_2492"/>
<dbReference type="STRING" id="158190.SpiGrapes_2492"/>
<organism evidence="2 3">
    <name type="scientific">Sphaerochaeta pleomorpha (strain ATCC BAA-1885 / DSM 22778 / Grapes)</name>
    <dbReference type="NCBI Taxonomy" id="158190"/>
    <lineage>
        <taxon>Bacteria</taxon>
        <taxon>Pseudomonadati</taxon>
        <taxon>Spirochaetota</taxon>
        <taxon>Spirochaetia</taxon>
        <taxon>Spirochaetales</taxon>
        <taxon>Sphaerochaetaceae</taxon>
        <taxon>Sphaerochaeta</taxon>
    </lineage>
</organism>
<dbReference type="HOGENOM" id="CLU_030006_3_5_12"/>
<dbReference type="InterPro" id="IPR017946">
    <property type="entry name" value="PLC-like_Pdiesterase_TIM-brl"/>
</dbReference>
<protein>
    <submittedName>
        <fullName evidence="2">Glycerophosphoryl diester phosphodiesterase</fullName>
    </submittedName>
</protein>
<dbReference type="PROSITE" id="PS51704">
    <property type="entry name" value="GP_PDE"/>
    <property type="match status" value="1"/>
</dbReference>
<dbReference type="InterPro" id="IPR030395">
    <property type="entry name" value="GP_PDE_dom"/>
</dbReference>
<dbReference type="Gene3D" id="3.20.20.190">
    <property type="entry name" value="Phosphatidylinositol (PI) phosphodiesterase"/>
    <property type="match status" value="1"/>
</dbReference>
<dbReference type="OrthoDB" id="384721at2"/>
<feature type="domain" description="GP-PDE" evidence="1">
    <location>
        <begin position="11"/>
        <end position="253"/>
    </location>
</feature>
<dbReference type="GO" id="GO:0008081">
    <property type="term" value="F:phosphoric diester hydrolase activity"/>
    <property type="evidence" value="ECO:0007669"/>
    <property type="project" value="InterPro"/>
</dbReference>
<dbReference type="PANTHER" id="PTHR46211">
    <property type="entry name" value="GLYCEROPHOSPHORYL DIESTER PHOSPHODIESTERASE"/>
    <property type="match status" value="1"/>
</dbReference>
<name>G8QU06_SPHPG</name>
<evidence type="ECO:0000259" key="1">
    <source>
        <dbReference type="PROSITE" id="PS51704"/>
    </source>
</evidence>
<dbReference type="AlphaFoldDB" id="G8QU06"/>
<dbReference type="PANTHER" id="PTHR46211:SF14">
    <property type="entry name" value="GLYCEROPHOSPHODIESTER PHOSPHODIESTERASE"/>
    <property type="match status" value="1"/>
</dbReference>
<evidence type="ECO:0000313" key="2">
    <source>
        <dbReference type="EMBL" id="AEV30253.1"/>
    </source>
</evidence>
<keyword evidence="3" id="KW-1185">Reference proteome</keyword>
<proteinExistence type="predicted"/>
<dbReference type="GO" id="GO:0006629">
    <property type="term" value="P:lipid metabolic process"/>
    <property type="evidence" value="ECO:0007669"/>
    <property type="project" value="InterPro"/>
</dbReference>